<name>A0A916E0L6_9GLOM</name>
<evidence type="ECO:0000313" key="1">
    <source>
        <dbReference type="EMBL" id="CAB5320150.1"/>
    </source>
</evidence>
<proteinExistence type="predicted"/>
<accession>A0A916E0L6</accession>
<evidence type="ECO:0000313" key="2">
    <source>
        <dbReference type="Proteomes" id="UP000684084"/>
    </source>
</evidence>
<sequence length="204" mass="22950">MMITAMLLCIPKMSSDCICISAKASISIPSTPDHLCTQNFLFTRLNSEVDRTLGSLKMVITDYEGDVCSPKKFEQYQKINMSQQPKVKRITSYPPSYWSIKAPPEGIQVNPADEYLNYKVTNVQKDNVWTFVSVLNELSTKAGALIIFRIRVNSIRNTNEVKLSLSPYGQATPKAPVGVILRYTPNTPDKFNYQWLDSSISNSP</sequence>
<dbReference type="VEuPathDB" id="FungiDB:RhiirFUN_012989"/>
<comment type="caution">
    <text evidence="1">The sequence shown here is derived from an EMBL/GenBank/DDBJ whole genome shotgun (WGS) entry which is preliminary data.</text>
</comment>
<gene>
    <name evidence="1" type="ORF">CHRIB12_LOCUS2140</name>
</gene>
<organism evidence="1 2">
    <name type="scientific">Rhizophagus irregularis</name>
    <dbReference type="NCBI Taxonomy" id="588596"/>
    <lineage>
        <taxon>Eukaryota</taxon>
        <taxon>Fungi</taxon>
        <taxon>Fungi incertae sedis</taxon>
        <taxon>Mucoromycota</taxon>
        <taxon>Glomeromycotina</taxon>
        <taxon>Glomeromycetes</taxon>
        <taxon>Glomerales</taxon>
        <taxon>Glomeraceae</taxon>
        <taxon>Rhizophagus</taxon>
    </lineage>
</organism>
<dbReference type="OrthoDB" id="2391447at2759"/>
<dbReference type="AlphaFoldDB" id="A0A916E0L6"/>
<dbReference type="Proteomes" id="UP000684084">
    <property type="component" value="Unassembled WGS sequence"/>
</dbReference>
<reference evidence="1" key="1">
    <citation type="submission" date="2020-05" db="EMBL/GenBank/DDBJ databases">
        <authorList>
            <person name="Rincon C."/>
            <person name="Sanders R I."/>
            <person name="Robbins C."/>
            <person name="Chaturvedi A."/>
        </authorList>
    </citation>
    <scope>NUCLEOTIDE SEQUENCE</scope>
    <source>
        <strain evidence="1">CHB12</strain>
    </source>
</reference>
<protein>
    <submittedName>
        <fullName evidence="1">Uncharacterized protein</fullName>
    </submittedName>
</protein>
<dbReference type="EMBL" id="CAGKOT010000003">
    <property type="protein sequence ID" value="CAB5320150.1"/>
    <property type="molecule type" value="Genomic_DNA"/>
</dbReference>
<dbReference type="VEuPathDB" id="FungiDB:RhiirFUN_012988"/>